<dbReference type="SUPFAM" id="SSF82199">
    <property type="entry name" value="SET domain"/>
    <property type="match status" value="1"/>
</dbReference>
<dbReference type="Proteomes" id="UP000029121">
    <property type="component" value="Unassembled WGS sequence"/>
</dbReference>
<dbReference type="InterPro" id="IPR046341">
    <property type="entry name" value="SET_dom_sf"/>
</dbReference>
<proteinExistence type="predicted"/>
<accession>R0HLD4</accession>
<dbReference type="Gene3D" id="3.90.1410.10">
    <property type="entry name" value="set domain protein methyltransferase, domain 1"/>
    <property type="match status" value="1"/>
</dbReference>
<feature type="compositionally biased region" description="Polar residues" evidence="1">
    <location>
        <begin position="103"/>
        <end position="116"/>
    </location>
</feature>
<dbReference type="eggNOG" id="KOG1337">
    <property type="taxonomic scope" value="Eukaryota"/>
</dbReference>
<dbReference type="EMBL" id="KB870809">
    <property type="protein sequence ID" value="EOA24743.1"/>
    <property type="molecule type" value="Genomic_DNA"/>
</dbReference>
<keyword evidence="2" id="KW-1133">Transmembrane helix</keyword>
<dbReference type="STRING" id="81985.R0HLD4"/>
<sequence length="211" mass="24205">MLPTRFCNPLWFSDSEILELKGTNLYHATELQKKKLMSLYHGKVEALVKKLLLLDGDSESLWCSEVSFEHFLWANSVFWSRALNIPLPHSFVFPQSQEDDPSTSHTPETDPVNSNGGKEIFRLKSLALHLPDPEILCGLRDLFPALIFVTMIYANNSNIIISIIVLHKRVGLFVTTSSYNMSKAFLFIVIRIYIQFYGKESKEKENPIRII</sequence>
<feature type="transmembrane region" description="Helical" evidence="2">
    <location>
        <begin position="142"/>
        <end position="166"/>
    </location>
</feature>
<keyword evidence="4" id="KW-1185">Reference proteome</keyword>
<gene>
    <name evidence="3" type="ORF">CARUB_v10018020mg</name>
</gene>
<evidence type="ECO:0000313" key="3">
    <source>
        <dbReference type="EMBL" id="EOA24743.1"/>
    </source>
</evidence>
<name>R0HLD4_9BRAS</name>
<evidence type="ECO:0000256" key="2">
    <source>
        <dbReference type="SAM" id="Phobius"/>
    </source>
</evidence>
<dbReference type="OrthoDB" id="42889at2759"/>
<feature type="region of interest" description="Disordered" evidence="1">
    <location>
        <begin position="95"/>
        <end position="116"/>
    </location>
</feature>
<dbReference type="AlphaFoldDB" id="R0HLD4"/>
<protein>
    <submittedName>
        <fullName evidence="3">Uncharacterized protein</fullName>
    </submittedName>
</protein>
<dbReference type="CDD" id="cd10527">
    <property type="entry name" value="SET_LSMT"/>
    <property type="match status" value="1"/>
</dbReference>
<evidence type="ECO:0000313" key="4">
    <source>
        <dbReference type="Proteomes" id="UP000029121"/>
    </source>
</evidence>
<reference evidence="4" key="1">
    <citation type="journal article" date="2013" name="Nat. Genet.">
        <title>The Capsella rubella genome and the genomic consequences of rapid mating system evolution.</title>
        <authorList>
            <person name="Slotte T."/>
            <person name="Hazzouri K.M."/>
            <person name="Agren J.A."/>
            <person name="Koenig D."/>
            <person name="Maumus F."/>
            <person name="Guo Y.L."/>
            <person name="Steige K."/>
            <person name="Platts A.E."/>
            <person name="Escobar J.S."/>
            <person name="Newman L.K."/>
            <person name="Wang W."/>
            <person name="Mandakova T."/>
            <person name="Vello E."/>
            <person name="Smith L.M."/>
            <person name="Henz S.R."/>
            <person name="Steffen J."/>
            <person name="Takuno S."/>
            <person name="Brandvain Y."/>
            <person name="Coop G."/>
            <person name="Andolfatto P."/>
            <person name="Hu T.T."/>
            <person name="Blanchette M."/>
            <person name="Clark R.M."/>
            <person name="Quesneville H."/>
            <person name="Nordborg M."/>
            <person name="Gaut B.S."/>
            <person name="Lysak M.A."/>
            <person name="Jenkins J."/>
            <person name="Grimwood J."/>
            <person name="Chapman J."/>
            <person name="Prochnik S."/>
            <person name="Shu S."/>
            <person name="Rokhsar D."/>
            <person name="Schmutz J."/>
            <person name="Weigel D."/>
            <person name="Wright S.I."/>
        </authorList>
    </citation>
    <scope>NUCLEOTIDE SEQUENCE [LARGE SCALE GENOMIC DNA]</scope>
    <source>
        <strain evidence="4">cv. Monte Gargano</strain>
    </source>
</reference>
<dbReference type="KEGG" id="crb:17884990"/>
<keyword evidence="2" id="KW-0812">Transmembrane</keyword>
<keyword evidence="2" id="KW-0472">Membrane</keyword>
<organism evidence="3 4">
    <name type="scientific">Capsella rubella</name>
    <dbReference type="NCBI Taxonomy" id="81985"/>
    <lineage>
        <taxon>Eukaryota</taxon>
        <taxon>Viridiplantae</taxon>
        <taxon>Streptophyta</taxon>
        <taxon>Embryophyta</taxon>
        <taxon>Tracheophyta</taxon>
        <taxon>Spermatophyta</taxon>
        <taxon>Magnoliopsida</taxon>
        <taxon>eudicotyledons</taxon>
        <taxon>Gunneridae</taxon>
        <taxon>Pentapetalae</taxon>
        <taxon>rosids</taxon>
        <taxon>malvids</taxon>
        <taxon>Brassicales</taxon>
        <taxon>Brassicaceae</taxon>
        <taxon>Camelineae</taxon>
        <taxon>Capsella</taxon>
    </lineage>
</organism>
<evidence type="ECO:0000256" key="1">
    <source>
        <dbReference type="SAM" id="MobiDB-lite"/>
    </source>
</evidence>
<feature type="transmembrane region" description="Helical" evidence="2">
    <location>
        <begin position="172"/>
        <end position="194"/>
    </location>
</feature>